<gene>
    <name evidence="2" type="ORF">DY000_02048131</name>
</gene>
<name>A0ABQ7ESS3_BRACR</name>
<evidence type="ECO:0000313" key="3">
    <source>
        <dbReference type="Proteomes" id="UP000266723"/>
    </source>
</evidence>
<dbReference type="EMBL" id="QGKV02000297">
    <property type="protein sequence ID" value="KAF3606476.1"/>
    <property type="molecule type" value="Genomic_DNA"/>
</dbReference>
<evidence type="ECO:0000313" key="2">
    <source>
        <dbReference type="EMBL" id="KAF3606476.1"/>
    </source>
</evidence>
<evidence type="ECO:0000256" key="1">
    <source>
        <dbReference type="SAM" id="MobiDB-lite"/>
    </source>
</evidence>
<protein>
    <submittedName>
        <fullName evidence="2">Uncharacterized protein</fullName>
    </submittedName>
</protein>
<proteinExistence type="predicted"/>
<organism evidence="2 3">
    <name type="scientific">Brassica cretica</name>
    <name type="common">Mustard</name>
    <dbReference type="NCBI Taxonomy" id="69181"/>
    <lineage>
        <taxon>Eukaryota</taxon>
        <taxon>Viridiplantae</taxon>
        <taxon>Streptophyta</taxon>
        <taxon>Embryophyta</taxon>
        <taxon>Tracheophyta</taxon>
        <taxon>Spermatophyta</taxon>
        <taxon>Magnoliopsida</taxon>
        <taxon>eudicotyledons</taxon>
        <taxon>Gunneridae</taxon>
        <taxon>Pentapetalae</taxon>
        <taxon>rosids</taxon>
        <taxon>malvids</taxon>
        <taxon>Brassicales</taxon>
        <taxon>Brassicaceae</taxon>
        <taxon>Brassiceae</taxon>
        <taxon>Brassica</taxon>
    </lineage>
</organism>
<reference evidence="2 3" key="1">
    <citation type="journal article" date="2020" name="BMC Genomics">
        <title>Intraspecific diversification of the crop wild relative Brassica cretica Lam. using demographic model selection.</title>
        <authorList>
            <person name="Kioukis A."/>
            <person name="Michalopoulou V.A."/>
            <person name="Briers L."/>
            <person name="Pirintsos S."/>
            <person name="Studholme D.J."/>
            <person name="Pavlidis P."/>
            <person name="Sarris P.F."/>
        </authorList>
    </citation>
    <scope>NUCLEOTIDE SEQUENCE [LARGE SCALE GENOMIC DNA]</scope>
    <source>
        <strain evidence="3">cv. PFS-1207/04</strain>
    </source>
</reference>
<feature type="compositionally biased region" description="Polar residues" evidence="1">
    <location>
        <begin position="23"/>
        <end position="39"/>
    </location>
</feature>
<feature type="region of interest" description="Disordered" evidence="1">
    <location>
        <begin position="1"/>
        <end position="39"/>
    </location>
</feature>
<accession>A0ABQ7ESS3</accession>
<sequence length="185" mass="21098">MANSTTQSANSNATKLSPHRTPSDNASECPSTPSSTTHQGNLSLSLYSLRSNFLIRHVPPYIADQILLSTLSTCSPSHPNTLKTTFHFLYWKTSSSSNSLLLYGKRPYVFKHISSFLFQAQQAHAITKPELSFSSIFMMHVYTRKICSIRNQFRSKQIFRFTICFVPENVEYPDIRNSFKYSQII</sequence>
<feature type="compositionally biased region" description="Polar residues" evidence="1">
    <location>
        <begin position="1"/>
        <end position="15"/>
    </location>
</feature>
<dbReference type="Proteomes" id="UP000266723">
    <property type="component" value="Unassembled WGS sequence"/>
</dbReference>
<keyword evidence="3" id="KW-1185">Reference proteome</keyword>
<comment type="caution">
    <text evidence="2">The sequence shown here is derived from an EMBL/GenBank/DDBJ whole genome shotgun (WGS) entry which is preliminary data.</text>
</comment>